<dbReference type="PROSITE" id="PS50089">
    <property type="entry name" value="ZF_RING_2"/>
    <property type="match status" value="1"/>
</dbReference>
<dbReference type="InterPro" id="IPR013083">
    <property type="entry name" value="Znf_RING/FYVE/PHD"/>
</dbReference>
<dbReference type="SMART" id="SM00744">
    <property type="entry name" value="RINGv"/>
    <property type="match status" value="1"/>
</dbReference>
<feature type="transmembrane region" description="Helical" evidence="16">
    <location>
        <begin position="1182"/>
        <end position="1205"/>
    </location>
</feature>
<evidence type="ECO:0000256" key="13">
    <source>
        <dbReference type="PROSITE-ProRule" id="PRU00175"/>
    </source>
</evidence>
<dbReference type="SUPFAM" id="SSF57850">
    <property type="entry name" value="RING/U-box"/>
    <property type="match status" value="1"/>
</dbReference>
<evidence type="ECO:0000256" key="10">
    <source>
        <dbReference type="ARBA" id="ARBA00022833"/>
    </source>
</evidence>
<evidence type="ECO:0000259" key="17">
    <source>
        <dbReference type="PROSITE" id="PS50089"/>
    </source>
</evidence>
<dbReference type="CDD" id="cd16702">
    <property type="entry name" value="RING_CH-C4HC3_MARCH6"/>
    <property type="match status" value="1"/>
</dbReference>
<feature type="transmembrane region" description="Helical" evidence="16">
    <location>
        <begin position="126"/>
        <end position="144"/>
    </location>
</feature>
<comment type="subcellular location">
    <subcellularLocation>
        <location evidence="2">Membrane</location>
        <topology evidence="2">Multi-pass membrane protein</topology>
    </subcellularLocation>
</comment>
<feature type="compositionally biased region" description="Low complexity" evidence="15">
    <location>
        <begin position="497"/>
        <end position="506"/>
    </location>
</feature>
<organism evidence="19 20">
    <name type="scientific">Myriangium duriaei CBS 260.36</name>
    <dbReference type="NCBI Taxonomy" id="1168546"/>
    <lineage>
        <taxon>Eukaryota</taxon>
        <taxon>Fungi</taxon>
        <taxon>Dikarya</taxon>
        <taxon>Ascomycota</taxon>
        <taxon>Pezizomycotina</taxon>
        <taxon>Dothideomycetes</taxon>
        <taxon>Dothideomycetidae</taxon>
        <taxon>Myriangiales</taxon>
        <taxon>Myriangiaceae</taxon>
        <taxon>Myriangium</taxon>
    </lineage>
</organism>
<feature type="region of interest" description="Disordered" evidence="15">
    <location>
        <begin position="652"/>
        <end position="693"/>
    </location>
</feature>
<feature type="region of interest" description="Disordered" evidence="15">
    <location>
        <begin position="349"/>
        <end position="378"/>
    </location>
</feature>
<feature type="transmembrane region" description="Helical" evidence="16">
    <location>
        <begin position="792"/>
        <end position="818"/>
    </location>
</feature>
<dbReference type="PANTHER" id="PTHR13145">
    <property type="entry name" value="SSM4 PROTEIN"/>
    <property type="match status" value="1"/>
</dbReference>
<keyword evidence="9" id="KW-0833">Ubl conjugation pathway</keyword>
<keyword evidence="14" id="KW-0175">Coiled coil</keyword>
<feature type="compositionally biased region" description="Polar residues" evidence="15">
    <location>
        <begin position="662"/>
        <end position="671"/>
    </location>
</feature>
<feature type="compositionally biased region" description="Polar residues" evidence="15">
    <location>
        <begin position="588"/>
        <end position="600"/>
    </location>
</feature>
<dbReference type="Pfam" id="PF23113">
    <property type="entry name" value="MARCHF6_C"/>
    <property type="match status" value="1"/>
</dbReference>
<feature type="region of interest" description="Disordered" evidence="15">
    <location>
        <begin position="475"/>
        <end position="542"/>
    </location>
</feature>
<feature type="compositionally biased region" description="Polar residues" evidence="15">
    <location>
        <begin position="351"/>
        <end position="376"/>
    </location>
</feature>
<dbReference type="EMBL" id="ML996082">
    <property type="protein sequence ID" value="KAF2155759.1"/>
    <property type="molecule type" value="Genomic_DNA"/>
</dbReference>
<feature type="transmembrane region" description="Helical" evidence="16">
    <location>
        <begin position="1448"/>
        <end position="1472"/>
    </location>
</feature>
<evidence type="ECO:0000256" key="4">
    <source>
        <dbReference type="ARBA" id="ARBA00012483"/>
    </source>
</evidence>
<dbReference type="InterPro" id="IPR001841">
    <property type="entry name" value="Znf_RING"/>
</dbReference>
<proteinExistence type="predicted"/>
<evidence type="ECO:0000256" key="7">
    <source>
        <dbReference type="ARBA" id="ARBA00022723"/>
    </source>
</evidence>
<feature type="compositionally biased region" description="Basic and acidic residues" evidence="15">
    <location>
        <begin position="601"/>
        <end position="617"/>
    </location>
</feature>
<dbReference type="GO" id="GO:0005789">
    <property type="term" value="C:endoplasmic reticulum membrane"/>
    <property type="evidence" value="ECO:0007669"/>
    <property type="project" value="TreeGrafter"/>
</dbReference>
<name>A0A9P4MN13_9PEZI</name>
<reference evidence="19" key="1">
    <citation type="journal article" date="2020" name="Stud. Mycol.">
        <title>101 Dothideomycetes genomes: a test case for predicting lifestyles and emergence of pathogens.</title>
        <authorList>
            <person name="Haridas S."/>
            <person name="Albert R."/>
            <person name="Binder M."/>
            <person name="Bloem J."/>
            <person name="Labutti K."/>
            <person name="Salamov A."/>
            <person name="Andreopoulos B."/>
            <person name="Baker S."/>
            <person name="Barry K."/>
            <person name="Bills G."/>
            <person name="Bluhm B."/>
            <person name="Cannon C."/>
            <person name="Castanera R."/>
            <person name="Culley D."/>
            <person name="Daum C."/>
            <person name="Ezra D."/>
            <person name="Gonzalez J."/>
            <person name="Henrissat B."/>
            <person name="Kuo A."/>
            <person name="Liang C."/>
            <person name="Lipzen A."/>
            <person name="Lutzoni F."/>
            <person name="Magnuson J."/>
            <person name="Mondo S."/>
            <person name="Nolan M."/>
            <person name="Ohm R."/>
            <person name="Pangilinan J."/>
            <person name="Park H.-J."/>
            <person name="Ramirez L."/>
            <person name="Alfaro M."/>
            <person name="Sun H."/>
            <person name="Tritt A."/>
            <person name="Yoshinaga Y."/>
            <person name="Zwiers L.-H."/>
            <person name="Turgeon B."/>
            <person name="Goodwin S."/>
            <person name="Spatafora J."/>
            <person name="Crous P."/>
            <person name="Grigoriev I."/>
        </authorList>
    </citation>
    <scope>NUCLEOTIDE SEQUENCE</scope>
    <source>
        <strain evidence="19">CBS 260.36</strain>
    </source>
</reference>
<feature type="transmembrane region" description="Helical" evidence="16">
    <location>
        <begin position="855"/>
        <end position="874"/>
    </location>
</feature>
<dbReference type="EC" id="2.3.2.27" evidence="4"/>
<evidence type="ECO:0000256" key="3">
    <source>
        <dbReference type="ARBA" id="ARBA00004906"/>
    </source>
</evidence>
<dbReference type="InterPro" id="IPR011016">
    <property type="entry name" value="Znf_RING-CH"/>
</dbReference>
<comment type="caution">
    <text evidence="19">The sequence shown here is derived from an EMBL/GenBank/DDBJ whole genome shotgun (WGS) entry which is preliminary data.</text>
</comment>
<dbReference type="PROSITE" id="PS51292">
    <property type="entry name" value="ZF_RING_CH"/>
    <property type="match status" value="1"/>
</dbReference>
<comment type="catalytic activity">
    <reaction evidence="1">
        <text>S-ubiquitinyl-[E2 ubiquitin-conjugating enzyme]-L-cysteine + [acceptor protein]-L-lysine = [E2 ubiquitin-conjugating enzyme]-L-cysteine + N(6)-ubiquitinyl-[acceptor protein]-L-lysine.</text>
        <dbReference type="EC" id="2.3.2.27"/>
    </reaction>
</comment>
<dbReference type="OrthoDB" id="1108038at2759"/>
<dbReference type="Pfam" id="PF12906">
    <property type="entry name" value="RINGv"/>
    <property type="match status" value="1"/>
</dbReference>
<feature type="compositionally biased region" description="Polar residues" evidence="15">
    <location>
        <begin position="624"/>
        <end position="638"/>
    </location>
</feature>
<keyword evidence="11 16" id="KW-1133">Transmembrane helix</keyword>
<evidence type="ECO:0000256" key="9">
    <source>
        <dbReference type="ARBA" id="ARBA00022786"/>
    </source>
</evidence>
<feature type="compositionally biased region" description="Polar residues" evidence="15">
    <location>
        <begin position="512"/>
        <end position="535"/>
    </location>
</feature>
<accession>A0A9P4MN13</accession>
<gene>
    <name evidence="19" type="ORF">K461DRAFT_274775</name>
</gene>
<feature type="transmembrane region" description="Helical" evidence="16">
    <location>
        <begin position="1351"/>
        <end position="1374"/>
    </location>
</feature>
<keyword evidence="7" id="KW-0479">Metal-binding</keyword>
<feature type="compositionally biased region" description="Polar residues" evidence="15">
    <location>
        <begin position="680"/>
        <end position="689"/>
    </location>
</feature>
<evidence type="ECO:0000256" key="11">
    <source>
        <dbReference type="ARBA" id="ARBA00022989"/>
    </source>
</evidence>
<feature type="transmembrane region" description="Helical" evidence="16">
    <location>
        <begin position="1525"/>
        <end position="1546"/>
    </location>
</feature>
<sequence length="1690" mass="187277">MADAGFAATLSGHDKSSEPLPEGVNHNMDQEKDKSVVDGDTCRICRSEGTTEEPLFHPCKCSGSIKHVHQECLMEWLSHTNKKHCELCKTPFRFTKLYDADMPDALPFTIFLAQAGLHVVKYCLTWLRAFLVGSIWLVVLPWCVRWSWRIVFFMMDAGWAREPWILNLAYPSTNVSLTQEELTTFLSNSNLTAEFAKMAQANRYPLILQVFQIVWEVMTEPWRWKHHNPTVEVNPVLNRTAGAASSSLLSNFDFAHTMTDSPFLNRALLDVMEGQIITIVVVVVIILVFLIREWVIQQQPILNAAVHVRDAEQELERVEQARRRLREEIRLVEEQLELLNGSHTALDRVQPSASLSSSENGQRSRSRTSHVPSTLSGDVPSHLPHIDWADFKQRITVASENWTAADRARTPDSVTMVRNLTDEVVEIIRQAEQSQNSDVDTFSSLIEWVRRIPPEVDSAWLSDLATEFAHLKSGQQDAIEASSENTHVRDQDTTLASSSGSSSRSGIHTPNEDQVNTSEIPSTTEDSQQTANPQHATVDDSNRCVQDNIDVETGNPQVPPLGPNYHGRVEHVHAANTASEREHRSDSPDSWQAIHSQGDQPSKEETTSRHSDSAARVEDDEDQTASAEISGPSNTDSIAEQVSPSAAIGYDDAVTAEPPAPSSSGYSTPTRDITAAPAQADSQSRSSNPAPRENIIDNLYDFFWGGIDLTDLPHNVPEPEAGDQNLDEVQIVEIGGHDHPEEIEELIVDGPIRDPEVLAAAAEAGLDAEAVEDAEDLEGVMELIGMQGPIVVLFQTAMICGGLITLTLWGAIGTPYLFGKLVLQLLRDPVMFFVIVPLQMLTNAGDLLLDVATLLTGGCLHWCLTFMTQILFLFQIRFIFEPAPTYADNLANASRIAAERAATHLVDLFAFDGSAAGTESYFLLGSLQAHSALNSLKFWFANIISYVSTTFTRLVSSPENIGIQSALSWAQSLVSFVYNDLRRDFVFVRDLASNVKSGNIFSMTVREPRQLDLDPILSYWNGKDRALTIGVGYAFLTLAGAAYLLRSEPLFSSPTLQRIEKAFSDVLKQAGGVVKVILIISIEMLLFPLYCGCLLDVALLPLFDGVTLESRITYASNRPYMFTFLHWFLGTAYMFNFALFVSMCRGILRSGVLYFIRDPDDPTFHPVRDVLERNISTQLRKIAFSALVYGLMVILCMGGVVWGIAKSNAGVFPLRWSTPDPALEFPLEFIIYNFLSPFLFKFLQPSIGAEAVYEWWLRRCARVLRLSHFLFGERKLDEEGQANTQDKSKGGSYVRVPASDQVRVTRGQPVFTSVTEEEVAKDDAEQECSQHGSPRQRYRNVYIPSWFRLRIGLFLAGLWTLSAGIGIGLTILPLAVGRGLCSAVLPEDVYVNDIWAFALGLHTLLVASFALFRLPKLSSKFGGTVKDAAQSAIGAKLKHGIICAVKIIYVYGFGLVVIPSLAFVLIHLYIVLPIRTYAESVPASPASTGISLNPANISALFSSANKQTAAPTKPALHVIYAFPDWTLGFVICRLIISFVPYTRYALPTAIMRQITRNGKLNPDAWLATRAVVLPTIVICNLALFAPATFAALINKILLPMFLPTDYQIGKDARTKIYRYAYPIFLAHALALWGTLGVNKAMVKWKGRIKDEVYLVGERLHNFGEQKPPKGSKGIMKKGKEPVAVQQAGIQ</sequence>
<evidence type="ECO:0000256" key="16">
    <source>
        <dbReference type="SAM" id="Phobius"/>
    </source>
</evidence>
<evidence type="ECO:0000256" key="5">
    <source>
        <dbReference type="ARBA" id="ARBA00022679"/>
    </source>
</evidence>
<keyword evidence="12 16" id="KW-0472">Membrane</keyword>
<keyword evidence="10" id="KW-0862">Zinc</keyword>
<keyword evidence="6 16" id="KW-0812">Transmembrane</keyword>
<dbReference type="Proteomes" id="UP000799439">
    <property type="component" value="Unassembled WGS sequence"/>
</dbReference>
<feature type="transmembrane region" description="Helical" evidence="16">
    <location>
        <begin position="1124"/>
        <end position="1148"/>
    </location>
</feature>
<evidence type="ECO:0000256" key="2">
    <source>
        <dbReference type="ARBA" id="ARBA00004141"/>
    </source>
</evidence>
<feature type="compositionally biased region" description="Basic and acidic residues" evidence="15">
    <location>
        <begin position="576"/>
        <end position="587"/>
    </location>
</feature>
<evidence type="ECO:0000256" key="15">
    <source>
        <dbReference type="SAM" id="MobiDB-lite"/>
    </source>
</evidence>
<evidence type="ECO:0000256" key="12">
    <source>
        <dbReference type="ARBA" id="ARBA00023136"/>
    </source>
</evidence>
<evidence type="ECO:0000259" key="18">
    <source>
        <dbReference type="PROSITE" id="PS51292"/>
    </source>
</evidence>
<evidence type="ECO:0000313" key="20">
    <source>
        <dbReference type="Proteomes" id="UP000799439"/>
    </source>
</evidence>
<feature type="transmembrane region" description="Helical" evidence="16">
    <location>
        <begin position="1076"/>
        <end position="1103"/>
    </location>
</feature>
<keyword evidence="20" id="KW-1185">Reference proteome</keyword>
<evidence type="ECO:0000256" key="6">
    <source>
        <dbReference type="ARBA" id="ARBA00022692"/>
    </source>
</evidence>
<feature type="region of interest" description="Disordered" evidence="15">
    <location>
        <begin position="1664"/>
        <end position="1690"/>
    </location>
</feature>
<dbReference type="Gene3D" id="3.30.40.10">
    <property type="entry name" value="Zinc/RING finger domain, C3HC4 (zinc finger)"/>
    <property type="match status" value="1"/>
</dbReference>
<dbReference type="GO" id="GO:0008270">
    <property type="term" value="F:zinc ion binding"/>
    <property type="evidence" value="ECO:0007669"/>
    <property type="project" value="UniProtKB-KW"/>
</dbReference>
<evidence type="ECO:0000256" key="8">
    <source>
        <dbReference type="ARBA" id="ARBA00022771"/>
    </source>
</evidence>
<feature type="region of interest" description="Disordered" evidence="15">
    <location>
        <begin position="576"/>
        <end position="638"/>
    </location>
</feature>
<keyword evidence="8 13" id="KW-0863">Zinc-finger</keyword>
<protein>
    <recommendedName>
        <fullName evidence="4">RING-type E3 ubiquitin transferase</fullName>
        <ecNumber evidence="4">2.3.2.27</ecNumber>
    </recommendedName>
</protein>
<feature type="domain" description="RING-CH-type" evidence="18">
    <location>
        <begin position="34"/>
        <end position="95"/>
    </location>
</feature>
<feature type="transmembrane region" description="Helical" evidence="16">
    <location>
        <begin position="1394"/>
        <end position="1412"/>
    </location>
</feature>
<feature type="region of interest" description="Disordered" evidence="15">
    <location>
        <begin position="1"/>
        <end position="34"/>
    </location>
</feature>
<evidence type="ECO:0000256" key="14">
    <source>
        <dbReference type="SAM" id="Coils"/>
    </source>
</evidence>
<feature type="transmembrane region" description="Helical" evidence="16">
    <location>
        <begin position="830"/>
        <end position="849"/>
    </location>
</feature>
<feature type="transmembrane region" description="Helical" evidence="16">
    <location>
        <begin position="276"/>
        <end position="295"/>
    </location>
</feature>
<dbReference type="GO" id="GO:0036503">
    <property type="term" value="P:ERAD pathway"/>
    <property type="evidence" value="ECO:0007669"/>
    <property type="project" value="TreeGrafter"/>
</dbReference>
<evidence type="ECO:0000313" key="19">
    <source>
        <dbReference type="EMBL" id="KAF2155759.1"/>
    </source>
</evidence>
<keyword evidence="5" id="KW-0808">Transferase</keyword>
<comment type="pathway">
    <text evidence="3">Protein modification; protein ubiquitination.</text>
</comment>
<dbReference type="InterPro" id="IPR056521">
    <property type="entry name" value="MARCHF6-like_C"/>
</dbReference>
<feature type="coiled-coil region" evidence="14">
    <location>
        <begin position="301"/>
        <end position="342"/>
    </location>
</feature>
<feature type="transmembrane region" description="Helical" evidence="16">
    <location>
        <begin position="1619"/>
        <end position="1637"/>
    </location>
</feature>
<dbReference type="FunFam" id="3.30.40.10:FF:000287">
    <property type="entry name" value="RING finger membrane protein"/>
    <property type="match status" value="1"/>
</dbReference>
<dbReference type="GO" id="GO:0061630">
    <property type="term" value="F:ubiquitin protein ligase activity"/>
    <property type="evidence" value="ECO:0007669"/>
    <property type="project" value="UniProtKB-EC"/>
</dbReference>
<feature type="transmembrane region" description="Helical" evidence="16">
    <location>
        <begin position="1566"/>
        <end position="1593"/>
    </location>
</feature>
<evidence type="ECO:0000256" key="1">
    <source>
        <dbReference type="ARBA" id="ARBA00000900"/>
    </source>
</evidence>
<dbReference type="PANTHER" id="PTHR13145:SF0">
    <property type="entry name" value="E3 UBIQUITIN-PROTEIN LIGASE MARCHF6"/>
    <property type="match status" value="1"/>
</dbReference>
<feature type="domain" description="RING-type" evidence="17">
    <location>
        <begin position="42"/>
        <end position="89"/>
    </location>
</feature>